<sequence length="211" mass="23161">MTLELQSQALLQGTQTSYAWWACNAINQEQTVDSHTAELWRSIDLKATTFNQDVNAFGLGHMGDVLGYIIVGIWENSQLGYQVSSLARSRTTTYDTPTRDSPEGHTLLPVVLSFSNVPKGPGEIVITNLSSELFFLIIGVVELHWKHEGESSNEEGGKEDKVETEGEISEAEEQHVQEDKVGSEATRGNDYDEKGGAADTAEKGDDEQKGK</sequence>
<comment type="caution">
    <text evidence="2">The sequence shown here is derived from an EMBL/GenBank/DDBJ whole genome shotgun (WGS) entry which is preliminary data.</text>
</comment>
<feature type="compositionally biased region" description="Basic and acidic residues" evidence="1">
    <location>
        <begin position="172"/>
        <end position="211"/>
    </location>
</feature>
<organism evidence="2 3">
    <name type="scientific">Moniliophthora roreri</name>
    <name type="common">Frosty pod rot fungus</name>
    <name type="synonym">Monilia roreri</name>
    <dbReference type="NCBI Taxonomy" id="221103"/>
    <lineage>
        <taxon>Eukaryota</taxon>
        <taxon>Fungi</taxon>
        <taxon>Dikarya</taxon>
        <taxon>Basidiomycota</taxon>
        <taxon>Agaricomycotina</taxon>
        <taxon>Agaricomycetes</taxon>
        <taxon>Agaricomycetidae</taxon>
        <taxon>Agaricales</taxon>
        <taxon>Marasmiineae</taxon>
        <taxon>Marasmiaceae</taxon>
        <taxon>Moniliophthora</taxon>
    </lineage>
</organism>
<evidence type="ECO:0000313" key="2">
    <source>
        <dbReference type="EMBL" id="KTB32900.1"/>
    </source>
</evidence>
<feature type="compositionally biased region" description="Basic and acidic residues" evidence="1">
    <location>
        <begin position="149"/>
        <end position="164"/>
    </location>
</feature>
<reference evidence="2 3" key="1">
    <citation type="submission" date="2015-12" db="EMBL/GenBank/DDBJ databases">
        <title>Draft genome sequence of Moniliophthora roreri, the causal agent of frosty pod rot of cacao.</title>
        <authorList>
            <person name="Aime M.C."/>
            <person name="Diaz-Valderrama J.R."/>
            <person name="Kijpornyongpan T."/>
            <person name="Phillips-Mora W."/>
        </authorList>
    </citation>
    <scope>NUCLEOTIDE SEQUENCE [LARGE SCALE GENOMIC DNA]</scope>
    <source>
        <strain evidence="2 3">MCA 2952</strain>
    </source>
</reference>
<name>A0A0W0F9K0_MONRR</name>
<evidence type="ECO:0000313" key="3">
    <source>
        <dbReference type="Proteomes" id="UP000054988"/>
    </source>
</evidence>
<dbReference type="AlphaFoldDB" id="A0A0W0F9K0"/>
<proteinExistence type="predicted"/>
<feature type="region of interest" description="Disordered" evidence="1">
    <location>
        <begin position="149"/>
        <end position="211"/>
    </location>
</feature>
<protein>
    <submittedName>
        <fullName evidence="2">Uncharacterized protein</fullName>
    </submittedName>
</protein>
<dbReference type="EMBL" id="LATX01002199">
    <property type="protein sequence ID" value="KTB32900.1"/>
    <property type="molecule type" value="Genomic_DNA"/>
</dbReference>
<evidence type="ECO:0000256" key="1">
    <source>
        <dbReference type="SAM" id="MobiDB-lite"/>
    </source>
</evidence>
<gene>
    <name evidence="2" type="ORF">WG66_14484</name>
</gene>
<accession>A0A0W0F9K0</accession>
<dbReference type="Proteomes" id="UP000054988">
    <property type="component" value="Unassembled WGS sequence"/>
</dbReference>